<gene>
    <name evidence="3" type="ORF">RMCT_4414</name>
</gene>
<feature type="region of interest" description="Disordered" evidence="1">
    <location>
        <begin position="197"/>
        <end position="237"/>
    </location>
</feature>
<feature type="transmembrane region" description="Helical" evidence="2">
    <location>
        <begin position="107"/>
        <end position="128"/>
    </location>
</feature>
<evidence type="ECO:0000313" key="3">
    <source>
        <dbReference type="EMBL" id="GAT17445.1"/>
    </source>
</evidence>
<keyword evidence="2" id="KW-0812">Transmembrane</keyword>
<evidence type="ECO:0008006" key="5">
    <source>
        <dbReference type="Google" id="ProtNLM"/>
    </source>
</evidence>
<feature type="transmembrane region" description="Helical" evidence="2">
    <location>
        <begin position="164"/>
        <end position="184"/>
    </location>
</feature>
<dbReference type="InterPro" id="IPR021213">
    <property type="entry name" value="DUF2567"/>
</dbReference>
<comment type="caution">
    <text evidence="3">The sequence shown here is derived from an EMBL/GenBank/DDBJ whole genome shotgun (WGS) entry which is preliminary data.</text>
</comment>
<dbReference type="AlphaFoldDB" id="A0A100XIW1"/>
<reference evidence="3 4" key="1">
    <citation type="journal article" date="2016" name="Genome Announc.">
        <title>Draft Genome Sequences of Five Rapidly Growing Mycobacterium Species, M. thermoresistibile, M. fortuitum subsp. acetamidolyticum, M. canariasense, M. brisbanense, and M. novocastrense.</title>
        <authorList>
            <person name="Katahira K."/>
            <person name="Ogura Y."/>
            <person name="Gotoh Y."/>
            <person name="Hayashi T."/>
        </authorList>
    </citation>
    <scope>NUCLEOTIDE SEQUENCE [LARGE SCALE GENOMIC DNA]</scope>
    <source>
        <strain evidence="3 4">JCM6362</strain>
    </source>
</reference>
<protein>
    <recommendedName>
        <fullName evidence="5">Transmembrane protein</fullName>
    </recommendedName>
</protein>
<reference evidence="4" key="2">
    <citation type="submission" date="2016-02" db="EMBL/GenBank/DDBJ databases">
        <title>Draft genome sequence of five rapidly growing Mycobacterium species.</title>
        <authorList>
            <person name="Katahira K."/>
            <person name="Gotou Y."/>
            <person name="Iida K."/>
            <person name="Ogura Y."/>
            <person name="Hayashi T."/>
        </authorList>
    </citation>
    <scope>NUCLEOTIDE SEQUENCE [LARGE SCALE GENOMIC DNA]</scope>
    <source>
        <strain evidence="4">JCM6362</strain>
    </source>
</reference>
<dbReference type="Pfam" id="PF10821">
    <property type="entry name" value="DUF2567"/>
    <property type="match status" value="1"/>
</dbReference>
<dbReference type="Proteomes" id="UP000069654">
    <property type="component" value="Unassembled WGS sequence"/>
</dbReference>
<dbReference type="OMA" id="RVHDYLG"/>
<dbReference type="STRING" id="1797.RMCT_4414"/>
<dbReference type="RefSeq" id="WP_003923504.1">
    <property type="nucleotide sequence ID" value="NZ_BCTB01000053.1"/>
</dbReference>
<accession>A0A100XIW1</accession>
<dbReference type="EMBL" id="BCTB01000053">
    <property type="protein sequence ID" value="GAT17445.1"/>
    <property type="molecule type" value="Genomic_DNA"/>
</dbReference>
<name>A0A100XIW1_MYCTH</name>
<feature type="transmembrane region" description="Helical" evidence="2">
    <location>
        <begin position="72"/>
        <end position="95"/>
    </location>
</feature>
<keyword evidence="2" id="KW-0472">Membrane</keyword>
<feature type="transmembrane region" description="Helical" evidence="2">
    <location>
        <begin position="21"/>
        <end position="44"/>
    </location>
</feature>
<evidence type="ECO:0000256" key="2">
    <source>
        <dbReference type="SAM" id="Phobius"/>
    </source>
</evidence>
<evidence type="ECO:0000256" key="1">
    <source>
        <dbReference type="SAM" id="MobiDB-lite"/>
    </source>
</evidence>
<feature type="compositionally biased region" description="Low complexity" evidence="1">
    <location>
        <begin position="211"/>
        <end position="220"/>
    </location>
</feature>
<organism evidence="3 4">
    <name type="scientific">Mycolicibacterium thermoresistibile</name>
    <name type="common">Mycobacterium thermoresistibile</name>
    <dbReference type="NCBI Taxonomy" id="1797"/>
    <lineage>
        <taxon>Bacteria</taxon>
        <taxon>Bacillati</taxon>
        <taxon>Actinomycetota</taxon>
        <taxon>Actinomycetes</taxon>
        <taxon>Mycobacteriales</taxon>
        <taxon>Mycobacteriaceae</taxon>
        <taxon>Mycolicibacterium</taxon>
    </lineage>
</organism>
<evidence type="ECO:0000313" key="4">
    <source>
        <dbReference type="Proteomes" id="UP000069654"/>
    </source>
</evidence>
<sequence>MIRDEGPETRSTAAPALTHRRAAAVVVAGLTGAGVLTGAVWAWLAPPARGVIALSRTGNRVRAYLGAEADNFFTAAFLMVGFLSAVAVVAAVLVWQWRAHRGPLMAAAVTIGGGSAAAVATGVGAALVRWRYGAVDVAAAPVTPEQRVHYFTEAPAVFFGHTPLQIAATIVFPAAVGALVYALLAVSTARDDLGGWPPVEYGPGGPPGPYSTASAATTGRTGTGAGDPPVGRSAPSP</sequence>
<keyword evidence="2" id="KW-1133">Transmembrane helix</keyword>
<proteinExistence type="predicted"/>